<evidence type="ECO:0000313" key="1">
    <source>
        <dbReference type="EMBL" id="GJT53449.1"/>
    </source>
</evidence>
<comment type="caution">
    <text evidence="1">The sequence shown here is derived from an EMBL/GenBank/DDBJ whole genome shotgun (WGS) entry which is preliminary data.</text>
</comment>
<proteinExistence type="predicted"/>
<protein>
    <submittedName>
        <fullName evidence="1">Uncharacterized protein</fullName>
    </submittedName>
</protein>
<keyword evidence="2" id="KW-1185">Reference proteome</keyword>
<name>A0ABQ5ER38_9ASTR</name>
<dbReference type="EMBL" id="BQNB010016588">
    <property type="protein sequence ID" value="GJT53449.1"/>
    <property type="molecule type" value="Genomic_DNA"/>
</dbReference>
<reference evidence="1" key="2">
    <citation type="submission" date="2022-01" db="EMBL/GenBank/DDBJ databases">
        <authorList>
            <person name="Yamashiro T."/>
            <person name="Shiraishi A."/>
            <person name="Satake H."/>
            <person name="Nakayama K."/>
        </authorList>
    </citation>
    <scope>NUCLEOTIDE SEQUENCE</scope>
</reference>
<sequence>MAKDKDSPQSFNELMNTPIDFTAFVMNRLKIENLTQETLVVNDRLDWNNPEGNVYPFDLNKPLPLIKDDRGRQVIPVDYFINNDLLYLQGESASRKYATSTTKTKAAMYDNIKGIEDIVPNLWKSYKSSHDGFLQDEYCVTHLDVDKWFDYRHMKEITIRREDQELYTFKEGDFPRLNLRDIEDLLLLLRVEDLQLGVESYQKKLNITMPQTFKAGINKLTPFTAFNDPPGIIYQDKNWRMEYLPKRDWSRLDRQRSLIMFKKIDELLFERRLYRNLERFVGGREYGNEFRLLERTI</sequence>
<reference evidence="1" key="1">
    <citation type="journal article" date="2022" name="Int. J. Mol. Sci.">
        <title>Draft Genome of Tanacetum Coccineum: Genomic Comparison of Closely Related Tanacetum-Family Plants.</title>
        <authorList>
            <person name="Yamashiro T."/>
            <person name="Shiraishi A."/>
            <person name="Nakayama K."/>
            <person name="Satake H."/>
        </authorList>
    </citation>
    <scope>NUCLEOTIDE SEQUENCE</scope>
</reference>
<organism evidence="1 2">
    <name type="scientific">Tanacetum coccineum</name>
    <dbReference type="NCBI Taxonomy" id="301880"/>
    <lineage>
        <taxon>Eukaryota</taxon>
        <taxon>Viridiplantae</taxon>
        <taxon>Streptophyta</taxon>
        <taxon>Embryophyta</taxon>
        <taxon>Tracheophyta</taxon>
        <taxon>Spermatophyta</taxon>
        <taxon>Magnoliopsida</taxon>
        <taxon>eudicotyledons</taxon>
        <taxon>Gunneridae</taxon>
        <taxon>Pentapetalae</taxon>
        <taxon>asterids</taxon>
        <taxon>campanulids</taxon>
        <taxon>Asterales</taxon>
        <taxon>Asteraceae</taxon>
        <taxon>Asteroideae</taxon>
        <taxon>Anthemideae</taxon>
        <taxon>Anthemidinae</taxon>
        <taxon>Tanacetum</taxon>
    </lineage>
</organism>
<accession>A0ABQ5ER38</accession>
<gene>
    <name evidence="1" type="ORF">Tco_0988503</name>
</gene>
<dbReference type="Proteomes" id="UP001151760">
    <property type="component" value="Unassembled WGS sequence"/>
</dbReference>
<evidence type="ECO:0000313" key="2">
    <source>
        <dbReference type="Proteomes" id="UP001151760"/>
    </source>
</evidence>